<dbReference type="AlphaFoldDB" id="A0ABD3M094"/>
<feature type="compositionally biased region" description="Basic and acidic residues" evidence="1">
    <location>
        <begin position="97"/>
        <end position="113"/>
    </location>
</feature>
<name>A0ABD3M094_9STRA</name>
<feature type="region of interest" description="Disordered" evidence="1">
    <location>
        <begin position="97"/>
        <end position="131"/>
    </location>
</feature>
<accession>A0ABD3M094</accession>
<protein>
    <submittedName>
        <fullName evidence="2">Uncharacterized protein</fullName>
    </submittedName>
</protein>
<organism evidence="2 3">
    <name type="scientific">Discostella pseudostelligera</name>
    <dbReference type="NCBI Taxonomy" id="259834"/>
    <lineage>
        <taxon>Eukaryota</taxon>
        <taxon>Sar</taxon>
        <taxon>Stramenopiles</taxon>
        <taxon>Ochrophyta</taxon>
        <taxon>Bacillariophyta</taxon>
        <taxon>Coscinodiscophyceae</taxon>
        <taxon>Thalassiosirophycidae</taxon>
        <taxon>Stephanodiscales</taxon>
        <taxon>Stephanodiscaceae</taxon>
        <taxon>Discostella</taxon>
    </lineage>
</organism>
<dbReference type="Proteomes" id="UP001530293">
    <property type="component" value="Unassembled WGS sequence"/>
</dbReference>
<evidence type="ECO:0000256" key="1">
    <source>
        <dbReference type="SAM" id="MobiDB-lite"/>
    </source>
</evidence>
<evidence type="ECO:0000313" key="2">
    <source>
        <dbReference type="EMBL" id="KAL3756164.1"/>
    </source>
</evidence>
<keyword evidence="3" id="KW-1185">Reference proteome</keyword>
<proteinExistence type="predicted"/>
<gene>
    <name evidence="2" type="ORF">ACHAWU_007115</name>
</gene>
<feature type="compositionally biased region" description="Basic residues" evidence="1">
    <location>
        <begin position="114"/>
        <end position="131"/>
    </location>
</feature>
<sequence>MCATLRRSLTNLRLLISPSPLNSIQDPEMMREAQKMMADPAFQERMKQYTENEAFKASMAKTQEMLKDEKKVKELEETMKKRVEEGTKELEALRKEVAEAEEGEKQRAEELKPKNKTMKKKTSSKKKKGKK</sequence>
<dbReference type="EMBL" id="JALLBG020000312">
    <property type="protein sequence ID" value="KAL3756164.1"/>
    <property type="molecule type" value="Genomic_DNA"/>
</dbReference>
<evidence type="ECO:0000313" key="3">
    <source>
        <dbReference type="Proteomes" id="UP001530293"/>
    </source>
</evidence>
<comment type="caution">
    <text evidence="2">The sequence shown here is derived from an EMBL/GenBank/DDBJ whole genome shotgun (WGS) entry which is preliminary data.</text>
</comment>
<reference evidence="2 3" key="1">
    <citation type="submission" date="2024-10" db="EMBL/GenBank/DDBJ databases">
        <title>Updated reference genomes for cyclostephanoid diatoms.</title>
        <authorList>
            <person name="Roberts W.R."/>
            <person name="Alverson A.J."/>
        </authorList>
    </citation>
    <scope>NUCLEOTIDE SEQUENCE [LARGE SCALE GENOMIC DNA]</scope>
    <source>
        <strain evidence="2 3">AJA232-27</strain>
    </source>
</reference>